<feature type="chain" id="PRO_5011617971" description="Extracellular solute-binding protein, family 3" evidence="1">
    <location>
        <begin position="25"/>
        <end position="252"/>
    </location>
</feature>
<evidence type="ECO:0000313" key="3">
    <source>
        <dbReference type="Proteomes" id="UP000198862"/>
    </source>
</evidence>
<evidence type="ECO:0000256" key="1">
    <source>
        <dbReference type="SAM" id="SignalP"/>
    </source>
</evidence>
<dbReference type="OrthoDB" id="6838256at2"/>
<dbReference type="SUPFAM" id="SSF53850">
    <property type="entry name" value="Periplasmic binding protein-like II"/>
    <property type="match status" value="1"/>
</dbReference>
<name>A0A1I1RJP5_9GAMM</name>
<keyword evidence="1" id="KW-0732">Signal</keyword>
<keyword evidence="3" id="KW-1185">Reference proteome</keyword>
<organism evidence="2 3">
    <name type="scientific">Pseudoalteromonas denitrificans DSM 6059</name>
    <dbReference type="NCBI Taxonomy" id="1123010"/>
    <lineage>
        <taxon>Bacteria</taxon>
        <taxon>Pseudomonadati</taxon>
        <taxon>Pseudomonadota</taxon>
        <taxon>Gammaproteobacteria</taxon>
        <taxon>Alteromonadales</taxon>
        <taxon>Pseudoalteromonadaceae</taxon>
        <taxon>Pseudoalteromonas</taxon>
    </lineage>
</organism>
<protein>
    <recommendedName>
        <fullName evidence="4">Extracellular solute-binding protein, family 3</fullName>
    </recommendedName>
</protein>
<dbReference type="RefSeq" id="WP_091989290.1">
    <property type="nucleotide sequence ID" value="NZ_FOLO01000048.1"/>
</dbReference>
<sequence>MQFRLILMVSITVLFLTISTVCFANIAHQDKPEFIINVGILTTQNSADKLIESVFKEIYSPLGFTVKLISVPKPRAFKMLETGEISAESTRIKSAFDGYKNVIRIETPIMAVNKFFYCTNPSYCGLGHNTVVSVIKNSVQSNKYCIKNNLNCISVNNQNSALKSIIIGYADTLLADETSVNMTLCETEIKKIYRKAIPKMNVNLYHFVNKRYANLASGINEQIILLRENKSVDKLLNKVAEQKDCHVEVIDL</sequence>
<reference evidence="2 3" key="1">
    <citation type="submission" date="2016-10" db="EMBL/GenBank/DDBJ databases">
        <authorList>
            <person name="de Groot N.N."/>
        </authorList>
    </citation>
    <scope>NUCLEOTIDE SEQUENCE [LARGE SCALE GENOMIC DNA]</scope>
    <source>
        <strain evidence="2 3">DSM 6059</strain>
    </source>
</reference>
<evidence type="ECO:0008006" key="4">
    <source>
        <dbReference type="Google" id="ProtNLM"/>
    </source>
</evidence>
<accession>A0A1I1RJP5</accession>
<dbReference type="AlphaFoldDB" id="A0A1I1RJP5"/>
<dbReference type="Proteomes" id="UP000198862">
    <property type="component" value="Unassembled WGS sequence"/>
</dbReference>
<dbReference type="STRING" id="1123010.SAMN02745724_04187"/>
<proteinExistence type="predicted"/>
<feature type="signal peptide" evidence="1">
    <location>
        <begin position="1"/>
        <end position="24"/>
    </location>
</feature>
<gene>
    <name evidence="2" type="ORF">SAMN02745724_04187</name>
</gene>
<evidence type="ECO:0000313" key="2">
    <source>
        <dbReference type="EMBL" id="SFD31853.1"/>
    </source>
</evidence>
<dbReference type="EMBL" id="FOLO01000048">
    <property type="protein sequence ID" value="SFD31853.1"/>
    <property type="molecule type" value="Genomic_DNA"/>
</dbReference>